<proteinExistence type="predicted"/>
<protein>
    <submittedName>
        <fullName evidence="2">Uncharacterized protein</fullName>
    </submittedName>
</protein>
<gene>
    <name evidence="2" type="ORF">PGLA1383_LOCUS47143</name>
</gene>
<keyword evidence="3" id="KW-1185">Reference proteome</keyword>
<evidence type="ECO:0000313" key="3">
    <source>
        <dbReference type="Proteomes" id="UP000654075"/>
    </source>
</evidence>
<organism evidence="2 3">
    <name type="scientific">Polarella glacialis</name>
    <name type="common">Dinoflagellate</name>
    <dbReference type="NCBI Taxonomy" id="89957"/>
    <lineage>
        <taxon>Eukaryota</taxon>
        <taxon>Sar</taxon>
        <taxon>Alveolata</taxon>
        <taxon>Dinophyceae</taxon>
        <taxon>Suessiales</taxon>
        <taxon>Suessiaceae</taxon>
        <taxon>Polarella</taxon>
    </lineage>
</organism>
<sequence length="107" mass="10939">PTGESSKGGGDLVDDLLGELDSFSVSDAEIGGPFSPAAAPVFRGPEPSEPVQSAEAPRTPGPRDPPVAEAPRTPSPRDPPIVEVTRQASSRLASPENSTCSRCSDGD</sequence>
<name>A0A813H008_POLGL</name>
<comment type="caution">
    <text evidence="2">The sequence shown here is derived from an EMBL/GenBank/DDBJ whole genome shotgun (WGS) entry which is preliminary data.</text>
</comment>
<dbReference type="AlphaFoldDB" id="A0A813H008"/>
<accession>A0A813H008</accession>
<reference evidence="2" key="1">
    <citation type="submission" date="2021-02" db="EMBL/GenBank/DDBJ databases">
        <authorList>
            <person name="Dougan E. K."/>
            <person name="Rhodes N."/>
            <person name="Thang M."/>
            <person name="Chan C."/>
        </authorList>
    </citation>
    <scope>NUCLEOTIDE SEQUENCE</scope>
</reference>
<feature type="region of interest" description="Disordered" evidence="1">
    <location>
        <begin position="27"/>
        <end position="107"/>
    </location>
</feature>
<evidence type="ECO:0000313" key="2">
    <source>
        <dbReference type="EMBL" id="CAE8630988.1"/>
    </source>
</evidence>
<dbReference type="EMBL" id="CAJNNV010029994">
    <property type="protein sequence ID" value="CAE8630988.1"/>
    <property type="molecule type" value="Genomic_DNA"/>
</dbReference>
<evidence type="ECO:0000256" key="1">
    <source>
        <dbReference type="SAM" id="MobiDB-lite"/>
    </source>
</evidence>
<feature type="compositionally biased region" description="Polar residues" evidence="1">
    <location>
        <begin position="86"/>
        <end position="107"/>
    </location>
</feature>
<dbReference type="Proteomes" id="UP000654075">
    <property type="component" value="Unassembled WGS sequence"/>
</dbReference>
<feature type="non-terminal residue" evidence="2">
    <location>
        <position position="1"/>
    </location>
</feature>
<feature type="non-terminal residue" evidence="2">
    <location>
        <position position="107"/>
    </location>
</feature>